<feature type="compositionally biased region" description="Acidic residues" evidence="1">
    <location>
        <begin position="456"/>
        <end position="473"/>
    </location>
</feature>
<feature type="compositionally biased region" description="Basic and acidic residues" evidence="1">
    <location>
        <begin position="523"/>
        <end position="541"/>
    </location>
</feature>
<dbReference type="Proteomes" id="UP000076798">
    <property type="component" value="Unassembled WGS sequence"/>
</dbReference>
<protein>
    <submittedName>
        <fullName evidence="2">Uncharacterized protein</fullName>
    </submittedName>
</protein>
<feature type="region of interest" description="Disordered" evidence="1">
    <location>
        <begin position="857"/>
        <end position="876"/>
    </location>
</feature>
<feature type="region of interest" description="Disordered" evidence="1">
    <location>
        <begin position="881"/>
        <end position="907"/>
    </location>
</feature>
<feature type="region of interest" description="Disordered" evidence="1">
    <location>
        <begin position="456"/>
        <end position="541"/>
    </location>
</feature>
<evidence type="ECO:0000313" key="3">
    <source>
        <dbReference type="Proteomes" id="UP000076798"/>
    </source>
</evidence>
<proteinExistence type="predicted"/>
<dbReference type="EMBL" id="KV428624">
    <property type="protein sequence ID" value="KZT31365.1"/>
    <property type="molecule type" value="Genomic_DNA"/>
</dbReference>
<dbReference type="AlphaFoldDB" id="A0A165WNI6"/>
<feature type="compositionally biased region" description="Basic and acidic residues" evidence="1">
    <location>
        <begin position="864"/>
        <end position="875"/>
    </location>
</feature>
<feature type="compositionally biased region" description="Pro residues" evidence="1">
    <location>
        <begin position="891"/>
        <end position="907"/>
    </location>
</feature>
<feature type="region of interest" description="Disordered" evidence="1">
    <location>
        <begin position="965"/>
        <end position="1013"/>
    </location>
</feature>
<reference evidence="2 3" key="1">
    <citation type="journal article" date="2016" name="Mol. Biol. Evol.">
        <title>Comparative Genomics of Early-Diverging Mushroom-Forming Fungi Provides Insights into the Origins of Lignocellulose Decay Capabilities.</title>
        <authorList>
            <person name="Nagy L.G."/>
            <person name="Riley R."/>
            <person name="Tritt A."/>
            <person name="Adam C."/>
            <person name="Daum C."/>
            <person name="Floudas D."/>
            <person name="Sun H."/>
            <person name="Yadav J.S."/>
            <person name="Pangilinan J."/>
            <person name="Larsson K.H."/>
            <person name="Matsuura K."/>
            <person name="Barry K."/>
            <person name="Labutti K."/>
            <person name="Kuo R."/>
            <person name="Ohm R.A."/>
            <person name="Bhattacharya S.S."/>
            <person name="Shirouzu T."/>
            <person name="Yoshinaga Y."/>
            <person name="Martin F.M."/>
            <person name="Grigoriev I.V."/>
            <person name="Hibbett D.S."/>
        </authorList>
    </citation>
    <scope>NUCLEOTIDE SEQUENCE [LARGE SCALE GENOMIC DNA]</scope>
    <source>
        <strain evidence="2 3">HHB10207 ss-3</strain>
    </source>
</reference>
<gene>
    <name evidence="2" type="ORF">SISSUDRAFT_1103412</name>
</gene>
<name>A0A165WNI6_9AGAM</name>
<accession>A0A165WNI6</accession>
<keyword evidence="3" id="KW-1185">Reference proteome</keyword>
<feature type="compositionally biased region" description="Acidic residues" evidence="1">
    <location>
        <begin position="482"/>
        <end position="503"/>
    </location>
</feature>
<evidence type="ECO:0000313" key="2">
    <source>
        <dbReference type="EMBL" id="KZT31365.1"/>
    </source>
</evidence>
<evidence type="ECO:0000256" key="1">
    <source>
        <dbReference type="SAM" id="MobiDB-lite"/>
    </source>
</evidence>
<organism evidence="2 3">
    <name type="scientific">Sistotremastrum suecicum HHB10207 ss-3</name>
    <dbReference type="NCBI Taxonomy" id="1314776"/>
    <lineage>
        <taxon>Eukaryota</taxon>
        <taxon>Fungi</taxon>
        <taxon>Dikarya</taxon>
        <taxon>Basidiomycota</taxon>
        <taxon>Agaricomycotina</taxon>
        <taxon>Agaricomycetes</taxon>
        <taxon>Sistotremastrales</taxon>
        <taxon>Sistotremastraceae</taxon>
        <taxon>Sistotremastrum</taxon>
    </lineage>
</organism>
<sequence length="1013" mass="114800">AFVTVHPVGKPGEAFTYDCPCGKRFKELEGMTPRQREKADRQPRDDFQDHVNAHHVIPVRWERLDTRELECPNMTQLFEHGLVIYKVDGFETAPESRNLLLCSKCHFVLYPDEVLTHFRNKKFLQNHPEMEDPDNHTIPSGPFLAECQTLNIFAPKDDLILTRPILSIPDVPVVVGARCRYKYNDSSRCMRAFANDQVLSNHIRDDHQISASKDRKRFIEPCSVQTLRNGVKSTIVVIPRDGFHASPDGDSPGDAYDELFNEDEDLRETTYQRPDDEADIPPWLKDLQWINVVVGSNLSQVRGLIRTGRTTRFSAWLKSLIRDYLSSARSLIEGTAQSFPIVNGPTLAKLNSLSSEISRDNFRLVLRASSEDKYASRLRDLMLFLLRSIIRPVERFPVTMSPELKESILKLKKDIEKALRSTDPDSDAARFGWTAKARQTDVDEFDVSDVFDVEAQSDSDLEDAPQPEPEDNLSDYSSGSDSETDEEDELSDEEEDDDDEDNQDGITGPNSRAGIPNSSAETRNAKKVDREAARELRRRRKEAEWKERERLAFGTESHASEIPDGTDYASVLKEEPLLPHEQHILGGISQSSLLESVHCVILDLIGTWDSDIDHKGFSCPLQRFFIADSIEEDDETGACGFREPNAISSRLAFFDYVSRICILKETCLRYGRQGGSFDRLFDQLHPLIQIHRHVTMPFSYWQHTFTLIQRYARHLPLPPNIDWDEETQTLTVDGKRFTMPQFKELLHGIYCEAKALLESKVFVGEDMKAVIEELIRHLQTLEDNIRERRAGRTFLDQKHKLSRDPGHHDYVCPVIECQTVDEDLFTEHITLESGSVWPQVQAHHASDLPTAPQISMKTSQNEKVTIDNNDRRRMNSFDADTSSLHSLLPDHVPPMNDPPPALPPTNNPPLTLPVIVASISPDLVHTYIVGTSSPQSLAPSSSGDTLVETKPPELEDLSSNLEKLSIRPPLSEGSLIDQQYKSTIPDDTGGTSSNSRPRRERKPVTRFSGAAKR</sequence>
<feature type="non-terminal residue" evidence="2">
    <location>
        <position position="1"/>
    </location>
</feature>
<feature type="compositionally biased region" description="Polar residues" evidence="1">
    <location>
        <begin position="504"/>
        <end position="522"/>
    </location>
</feature>